<keyword evidence="8" id="KW-1185">Reference proteome</keyword>
<dbReference type="PANTHER" id="PTHR43525:SF2">
    <property type="entry name" value="CYSTATHIONINE BETA-LYASE-RELATED"/>
    <property type="match status" value="1"/>
</dbReference>
<dbReference type="Pfam" id="PF00155">
    <property type="entry name" value="Aminotran_1_2"/>
    <property type="match status" value="1"/>
</dbReference>
<name>A0A919M0N7_9ACTN</name>
<dbReference type="InterPro" id="IPR015424">
    <property type="entry name" value="PyrdxlP-dep_Trfase"/>
</dbReference>
<dbReference type="AlphaFoldDB" id="A0A919M0N7"/>
<dbReference type="InterPro" id="IPR051798">
    <property type="entry name" value="Class-II_PLP-Dep_Aminotrans"/>
</dbReference>
<dbReference type="Gene3D" id="3.90.1150.10">
    <property type="entry name" value="Aspartate Aminotransferase, domain 1"/>
    <property type="match status" value="1"/>
</dbReference>
<comment type="caution">
    <text evidence="7">The sequence shown here is derived from an EMBL/GenBank/DDBJ whole genome shotgun (WGS) entry which is preliminary data.</text>
</comment>
<keyword evidence="3" id="KW-0663">Pyridoxal phosphate</keyword>
<dbReference type="InterPro" id="IPR004839">
    <property type="entry name" value="Aminotransferase_I/II_large"/>
</dbReference>
<dbReference type="EC" id="4.4.1.13" evidence="2"/>
<keyword evidence="7" id="KW-0032">Aminotransferase</keyword>
<evidence type="ECO:0000256" key="4">
    <source>
        <dbReference type="ARBA" id="ARBA00023239"/>
    </source>
</evidence>
<keyword evidence="4" id="KW-0456">Lyase</keyword>
<evidence type="ECO:0000256" key="5">
    <source>
        <dbReference type="ARBA" id="ARBA00037974"/>
    </source>
</evidence>
<protein>
    <recommendedName>
        <fullName evidence="2">cysteine-S-conjugate beta-lyase</fullName>
        <ecNumber evidence="2">4.4.1.13</ecNumber>
    </recommendedName>
</protein>
<evidence type="ECO:0000259" key="6">
    <source>
        <dbReference type="Pfam" id="PF00155"/>
    </source>
</evidence>
<dbReference type="GO" id="GO:0008483">
    <property type="term" value="F:transaminase activity"/>
    <property type="evidence" value="ECO:0007669"/>
    <property type="project" value="UniProtKB-KW"/>
</dbReference>
<dbReference type="InterPro" id="IPR015422">
    <property type="entry name" value="PyrdxlP-dep_Trfase_small"/>
</dbReference>
<accession>A0A919M0N7</accession>
<comment type="similarity">
    <text evidence="5">Belongs to the class-II pyridoxal-phosphate-dependent aminotransferase family. MalY/PatB cystathionine beta-lyase subfamily.</text>
</comment>
<comment type="cofactor">
    <cofactor evidence="1">
        <name>pyridoxal 5'-phosphate</name>
        <dbReference type="ChEBI" id="CHEBI:597326"/>
    </cofactor>
</comment>
<dbReference type="InterPro" id="IPR015421">
    <property type="entry name" value="PyrdxlP-dep_Trfase_major"/>
</dbReference>
<dbReference type="Gene3D" id="3.40.640.10">
    <property type="entry name" value="Type I PLP-dependent aspartate aminotransferase-like (Major domain)"/>
    <property type="match status" value="1"/>
</dbReference>
<dbReference type="RefSeq" id="WP_203741283.1">
    <property type="nucleotide sequence ID" value="NZ_BAAAUC010000018.1"/>
</dbReference>
<evidence type="ECO:0000313" key="8">
    <source>
        <dbReference type="Proteomes" id="UP000619479"/>
    </source>
</evidence>
<dbReference type="GO" id="GO:0030170">
    <property type="term" value="F:pyridoxal phosphate binding"/>
    <property type="evidence" value="ECO:0007669"/>
    <property type="project" value="InterPro"/>
</dbReference>
<dbReference type="PANTHER" id="PTHR43525">
    <property type="entry name" value="PROTEIN MALY"/>
    <property type="match status" value="1"/>
</dbReference>
<sequence>MSAAFDARVDIGRLRSGHGVKWGALPPGTLGAWVADMDFPVAPAILARLREVSDFGYPHWPGGDSVAAAFEERMASRFGWTPAPGRTKIFTDLIQVLQVMIETATAPGDGIAVHVPNYPPFLASIHRAGRRIVPLDPDSFDPDALRGCAMLVLVNPHNPTGRVFRRAELSAMAEAAEEHDVTVLSDEIHADLVYPGHRHLPFAAISSDAAARTVTTTSATKSFNIAGLRCAVAHIGPARIRAALERMPLDWFGQPSTLGRLATVAAWREADDWLDGLLTTLDANRAQISRWVAKLPWDSGYRAPEGTYLAWLNCAGGPFGPDPATHLEKVAGVRLGRGADFVEHVPRPESAAGIRLGPGAEHAASHVRINFATSPEVLTEVLSRISGALT</sequence>
<feature type="domain" description="Aminotransferase class I/classII large" evidence="6">
    <location>
        <begin position="66"/>
        <end position="385"/>
    </location>
</feature>
<dbReference type="Proteomes" id="UP000619479">
    <property type="component" value="Unassembled WGS sequence"/>
</dbReference>
<keyword evidence="7" id="KW-0808">Transferase</keyword>
<evidence type="ECO:0000256" key="1">
    <source>
        <dbReference type="ARBA" id="ARBA00001933"/>
    </source>
</evidence>
<evidence type="ECO:0000313" key="7">
    <source>
        <dbReference type="EMBL" id="GID65315.1"/>
    </source>
</evidence>
<evidence type="ECO:0000256" key="3">
    <source>
        <dbReference type="ARBA" id="ARBA00022898"/>
    </source>
</evidence>
<evidence type="ECO:0000256" key="2">
    <source>
        <dbReference type="ARBA" id="ARBA00012224"/>
    </source>
</evidence>
<dbReference type="SUPFAM" id="SSF53383">
    <property type="entry name" value="PLP-dependent transferases"/>
    <property type="match status" value="1"/>
</dbReference>
<gene>
    <name evidence="7" type="ORF">Acy02nite_31960</name>
</gene>
<dbReference type="CDD" id="cd00609">
    <property type="entry name" value="AAT_like"/>
    <property type="match status" value="1"/>
</dbReference>
<organism evidence="7 8">
    <name type="scientific">Actinoplanes cyaneus</name>
    <dbReference type="NCBI Taxonomy" id="52696"/>
    <lineage>
        <taxon>Bacteria</taxon>
        <taxon>Bacillati</taxon>
        <taxon>Actinomycetota</taxon>
        <taxon>Actinomycetes</taxon>
        <taxon>Micromonosporales</taxon>
        <taxon>Micromonosporaceae</taxon>
        <taxon>Actinoplanes</taxon>
    </lineage>
</organism>
<proteinExistence type="inferred from homology"/>
<reference evidence="7" key="1">
    <citation type="submission" date="2021-01" db="EMBL/GenBank/DDBJ databases">
        <title>Whole genome shotgun sequence of Actinoplanes cyaneus NBRC 14990.</title>
        <authorList>
            <person name="Komaki H."/>
            <person name="Tamura T."/>
        </authorList>
    </citation>
    <scope>NUCLEOTIDE SEQUENCE</scope>
    <source>
        <strain evidence="7">NBRC 14990</strain>
    </source>
</reference>
<dbReference type="EMBL" id="BOMH01000024">
    <property type="protein sequence ID" value="GID65315.1"/>
    <property type="molecule type" value="Genomic_DNA"/>
</dbReference>
<dbReference type="GO" id="GO:0047804">
    <property type="term" value="F:cysteine-S-conjugate beta-lyase activity"/>
    <property type="evidence" value="ECO:0007669"/>
    <property type="project" value="UniProtKB-EC"/>
</dbReference>